<evidence type="ECO:0000256" key="1">
    <source>
        <dbReference type="SAM" id="MobiDB-lite"/>
    </source>
</evidence>
<keyword evidence="2" id="KW-0472">Membrane</keyword>
<gene>
    <name evidence="3" type="ORF">ACFFFR_09125</name>
</gene>
<evidence type="ECO:0000256" key="2">
    <source>
        <dbReference type="SAM" id="Phobius"/>
    </source>
</evidence>
<keyword evidence="2" id="KW-0812">Transmembrane</keyword>
<dbReference type="EMBL" id="JBHLUB010000030">
    <property type="protein sequence ID" value="MFC0582537.1"/>
    <property type="molecule type" value="Genomic_DNA"/>
</dbReference>
<keyword evidence="4" id="KW-1185">Reference proteome</keyword>
<evidence type="ECO:0000313" key="3">
    <source>
        <dbReference type="EMBL" id="MFC0582537.1"/>
    </source>
</evidence>
<sequence length="123" mass="13151">MSAKNKEPKSYLSTIKAPLIFSLVLALVAFSVVSITSAGGSADGWRIDLGLIAFGVTFAASLVLVSMMSMAAKDNPSSISEGAGINRRSEDVFRRQQAERARKEAEERAANRAKKDEEDGKSA</sequence>
<feature type="transmembrane region" description="Helical" evidence="2">
    <location>
        <begin position="52"/>
        <end position="72"/>
    </location>
</feature>
<comment type="caution">
    <text evidence="3">The sequence shown here is derived from an EMBL/GenBank/DDBJ whole genome shotgun (WGS) entry which is preliminary data.</text>
</comment>
<name>A0ABV6PBP2_9MICC</name>
<protein>
    <recommendedName>
        <fullName evidence="5">Amino acid transporter</fullName>
    </recommendedName>
</protein>
<dbReference type="RefSeq" id="WP_377459766.1">
    <property type="nucleotide sequence ID" value="NZ_JBHLUB010000030.1"/>
</dbReference>
<proteinExistence type="predicted"/>
<evidence type="ECO:0000313" key="4">
    <source>
        <dbReference type="Proteomes" id="UP001589862"/>
    </source>
</evidence>
<reference evidence="3 4" key="1">
    <citation type="submission" date="2024-09" db="EMBL/GenBank/DDBJ databases">
        <authorList>
            <person name="Sun Q."/>
            <person name="Mori K."/>
        </authorList>
    </citation>
    <scope>NUCLEOTIDE SEQUENCE [LARGE SCALE GENOMIC DNA]</scope>
    <source>
        <strain evidence="3 4">NCAIM B.02604</strain>
    </source>
</reference>
<feature type="region of interest" description="Disordered" evidence="1">
    <location>
        <begin position="74"/>
        <end position="123"/>
    </location>
</feature>
<organism evidence="3 4">
    <name type="scientific">Micrococcoides hystricis</name>
    <dbReference type="NCBI Taxonomy" id="1572761"/>
    <lineage>
        <taxon>Bacteria</taxon>
        <taxon>Bacillati</taxon>
        <taxon>Actinomycetota</taxon>
        <taxon>Actinomycetes</taxon>
        <taxon>Micrococcales</taxon>
        <taxon>Micrococcaceae</taxon>
        <taxon>Micrococcoides</taxon>
    </lineage>
</organism>
<feature type="compositionally biased region" description="Basic and acidic residues" evidence="1">
    <location>
        <begin position="87"/>
        <end position="123"/>
    </location>
</feature>
<keyword evidence="2" id="KW-1133">Transmembrane helix</keyword>
<dbReference type="Proteomes" id="UP001589862">
    <property type="component" value="Unassembled WGS sequence"/>
</dbReference>
<accession>A0ABV6PBP2</accession>
<evidence type="ECO:0008006" key="5">
    <source>
        <dbReference type="Google" id="ProtNLM"/>
    </source>
</evidence>